<proteinExistence type="predicted"/>
<organism evidence="2 3">
    <name type="scientific">Vogesella aquatica</name>
    <dbReference type="NCBI Taxonomy" id="2984206"/>
    <lineage>
        <taxon>Bacteria</taxon>
        <taxon>Pseudomonadati</taxon>
        <taxon>Pseudomonadota</taxon>
        <taxon>Betaproteobacteria</taxon>
        <taxon>Neisseriales</taxon>
        <taxon>Chromobacteriaceae</taxon>
        <taxon>Vogesella</taxon>
    </lineage>
</organism>
<dbReference type="InterPro" id="IPR037523">
    <property type="entry name" value="VOC_core"/>
</dbReference>
<accession>A0ABT5IV20</accession>
<dbReference type="Proteomes" id="UP001219956">
    <property type="component" value="Unassembled WGS sequence"/>
</dbReference>
<dbReference type="InterPro" id="IPR029068">
    <property type="entry name" value="Glyas_Bleomycin-R_OHBP_Dase"/>
</dbReference>
<evidence type="ECO:0000313" key="3">
    <source>
        <dbReference type="Proteomes" id="UP001219956"/>
    </source>
</evidence>
<dbReference type="SUPFAM" id="SSF54593">
    <property type="entry name" value="Glyoxalase/Bleomycin resistance protein/Dihydroxybiphenyl dioxygenase"/>
    <property type="match status" value="1"/>
</dbReference>
<feature type="domain" description="VOC" evidence="1">
    <location>
        <begin position="4"/>
        <end position="115"/>
    </location>
</feature>
<dbReference type="InterPro" id="IPR004360">
    <property type="entry name" value="Glyas_Fos-R_dOase_dom"/>
</dbReference>
<reference evidence="2 3" key="1">
    <citation type="submission" date="2023-01" db="EMBL/GenBank/DDBJ databases">
        <title>Novel species of the genus Vogesella isolated from rivers.</title>
        <authorList>
            <person name="Lu H."/>
        </authorList>
    </citation>
    <scope>NUCLEOTIDE SEQUENCE [LARGE SCALE GENOMIC DNA]</scope>
    <source>
        <strain evidence="2 3">DC21W</strain>
    </source>
</reference>
<dbReference type="PROSITE" id="PS51819">
    <property type="entry name" value="VOC"/>
    <property type="match status" value="1"/>
</dbReference>
<dbReference type="RefSeq" id="WP_272750825.1">
    <property type="nucleotide sequence ID" value="NZ_JAQQLF010000005.1"/>
</dbReference>
<sequence>MLKAVESMIFFVSDIHTAAAWYAERLGAQVQYENPHYAFVRGPGVLLGFHPADEKSPGGISGTTVYWEVANLAHSMAQLEAAGATRYRGPMTTSLGAQAAMLKDPFGCCIGLNQPSAASRTAAGITA</sequence>
<evidence type="ECO:0000313" key="2">
    <source>
        <dbReference type="EMBL" id="MDC7716411.1"/>
    </source>
</evidence>
<name>A0ABT5IV20_9NEIS</name>
<keyword evidence="3" id="KW-1185">Reference proteome</keyword>
<protein>
    <recommendedName>
        <fullName evidence="1">VOC domain-containing protein</fullName>
    </recommendedName>
</protein>
<gene>
    <name evidence="2" type="ORF">PQU95_04140</name>
</gene>
<dbReference type="Pfam" id="PF00903">
    <property type="entry name" value="Glyoxalase"/>
    <property type="match status" value="1"/>
</dbReference>
<dbReference type="Gene3D" id="3.10.180.10">
    <property type="entry name" value="2,3-Dihydroxybiphenyl 1,2-Dioxygenase, domain 1"/>
    <property type="match status" value="1"/>
</dbReference>
<comment type="caution">
    <text evidence="2">The sequence shown here is derived from an EMBL/GenBank/DDBJ whole genome shotgun (WGS) entry which is preliminary data.</text>
</comment>
<evidence type="ECO:0000259" key="1">
    <source>
        <dbReference type="PROSITE" id="PS51819"/>
    </source>
</evidence>
<dbReference type="EMBL" id="JAQQLF010000005">
    <property type="protein sequence ID" value="MDC7716411.1"/>
    <property type="molecule type" value="Genomic_DNA"/>
</dbReference>